<name>A0AAP9Y3T5_BURGL</name>
<dbReference type="InterPro" id="IPR052559">
    <property type="entry name" value="V-haloperoxidase"/>
</dbReference>
<reference evidence="2 4" key="1">
    <citation type="submission" date="2020-12" db="EMBL/GenBank/DDBJ databases">
        <title>FDA dAtabase for Regulatory Grade micrObial Sequences (FDA-ARGOS): Supporting development and validation of Infectious Disease Dx tests.</title>
        <authorList>
            <person name="Minogue T."/>
            <person name="Wolcott M."/>
            <person name="Wasieloski L."/>
            <person name="Aguilar W."/>
            <person name="Moore D."/>
            <person name="Jaissle J."/>
            <person name="Tallon L."/>
            <person name="Sadzewicz L."/>
            <person name="Zhao X."/>
            <person name="Boylan J."/>
            <person name="Ott S."/>
            <person name="Bowen H."/>
            <person name="Vavikolanu K."/>
            <person name="Mehta A."/>
            <person name="Aluvathingal J."/>
            <person name="Nadendla S."/>
            <person name="Yan Y."/>
            <person name="Sichtig H."/>
        </authorList>
    </citation>
    <scope>NUCLEOTIDE SEQUENCE [LARGE SCALE GENOMIC DNA]</scope>
    <source>
        <strain evidence="2 4">FDAARGOS_949</strain>
    </source>
</reference>
<dbReference type="InterPro" id="IPR036938">
    <property type="entry name" value="PAP2/HPO_sf"/>
</dbReference>
<feature type="chain" id="PRO_5043021118" evidence="1">
    <location>
        <begin position="33"/>
        <end position="439"/>
    </location>
</feature>
<evidence type="ECO:0000256" key="1">
    <source>
        <dbReference type="SAM" id="SignalP"/>
    </source>
</evidence>
<evidence type="ECO:0000313" key="4">
    <source>
        <dbReference type="Proteomes" id="UP000594892"/>
    </source>
</evidence>
<proteinExistence type="predicted"/>
<protein>
    <submittedName>
        <fullName evidence="2">Vanadium-dependent haloperoxidase</fullName>
    </submittedName>
</protein>
<sequence>MSQSNLLQFFRKSISAGLGAWLLIGPTVPAHAAAEPAPRALEWSDHQLTLSIVEWAERAKTFTQKSLAGGATPSVATTRALSWTTLAMFEALNAVDHRYRSYAGVTLADGEASGDAAVLTAAHEVLVSLYPDQRSDLDRIYGRELDAIADGAAKAKGVAIGASAAKASLRLGGRNLQVPIELYRPYTLAGTWVPTTLPVIEPFQLVLSPWFLSSREQLRPSGPPDLTSARYAEDLNEVAALGAKDSQMRTPAQTNEALFWNRIDLMPVLRQIASIGSRSAVQNAHMYAVLSMSLDDADLVAEDAKMHFSRWRPITAIRNADRDGNPATNRQADWLPLLTTPIHPEYPCWHCITAATVATALEAELGADRDMPLVFFSESVPNDVRIESLRAYSHDVSRSRVYAGVHFTFSCKDGEEMGRRVGALSTKAIPLLTDKRGSL</sequence>
<reference evidence="3" key="2">
    <citation type="submission" date="2022-06" db="EMBL/GenBank/DDBJ databases">
        <title>Draft genome sequence of Burkholderia glumae strain GR20004 isolated from rice panicle showing bacterial panicle blight.</title>
        <authorList>
            <person name="Choi S.Y."/>
            <person name="Lee Y.H."/>
        </authorList>
    </citation>
    <scope>NUCLEOTIDE SEQUENCE</scope>
    <source>
        <strain evidence="3">GR20004</strain>
    </source>
</reference>
<gene>
    <name evidence="2" type="ORF">I6H06_13810</name>
    <name evidence="3" type="ORF">NFI99_21985</name>
</gene>
<dbReference type="Proteomes" id="UP000594892">
    <property type="component" value="Chromosome 2"/>
</dbReference>
<dbReference type="CDD" id="cd03398">
    <property type="entry name" value="PAP2_haloperoxidase"/>
    <property type="match status" value="1"/>
</dbReference>
<dbReference type="RefSeq" id="WP_015875928.1">
    <property type="nucleotide sequence ID" value="NZ_CP021074.1"/>
</dbReference>
<accession>A0AAP9Y3T5</accession>
<dbReference type="Proteomes" id="UP001056386">
    <property type="component" value="Chromosome 1"/>
</dbReference>
<dbReference type="EMBL" id="CP065601">
    <property type="protein sequence ID" value="QPQ93334.1"/>
    <property type="molecule type" value="Genomic_DNA"/>
</dbReference>
<dbReference type="GeneID" id="45698186"/>
<dbReference type="EMBL" id="CP099587">
    <property type="protein sequence ID" value="USS47502.1"/>
    <property type="molecule type" value="Genomic_DNA"/>
</dbReference>
<dbReference type="AlphaFoldDB" id="A0AAP9Y3T5"/>
<evidence type="ECO:0000313" key="5">
    <source>
        <dbReference type="Proteomes" id="UP001056386"/>
    </source>
</evidence>
<keyword evidence="1" id="KW-0732">Signal</keyword>
<evidence type="ECO:0000313" key="2">
    <source>
        <dbReference type="EMBL" id="QPQ93334.1"/>
    </source>
</evidence>
<dbReference type="Gene3D" id="1.10.606.20">
    <property type="match status" value="1"/>
</dbReference>
<organism evidence="2 4">
    <name type="scientific">Burkholderia glumae</name>
    <name type="common">Pseudomonas glumae</name>
    <dbReference type="NCBI Taxonomy" id="337"/>
    <lineage>
        <taxon>Bacteria</taxon>
        <taxon>Pseudomonadati</taxon>
        <taxon>Pseudomonadota</taxon>
        <taxon>Betaproteobacteria</taxon>
        <taxon>Burkholderiales</taxon>
        <taxon>Burkholderiaceae</taxon>
        <taxon>Burkholderia</taxon>
    </lineage>
</organism>
<feature type="signal peptide" evidence="1">
    <location>
        <begin position="1"/>
        <end position="32"/>
    </location>
</feature>
<keyword evidence="5" id="KW-1185">Reference proteome</keyword>
<dbReference type="PANTHER" id="PTHR34599:SF1">
    <property type="entry name" value="PHOSPHATIDIC ACID PHOSPHATASE TYPE 2_HALOPEROXIDASE DOMAIN-CONTAINING PROTEIN"/>
    <property type="match status" value="1"/>
</dbReference>
<dbReference type="PANTHER" id="PTHR34599">
    <property type="entry name" value="PEROXIDASE-RELATED"/>
    <property type="match status" value="1"/>
</dbReference>
<dbReference type="SUPFAM" id="SSF48317">
    <property type="entry name" value="Acid phosphatase/Vanadium-dependent haloperoxidase"/>
    <property type="match status" value="1"/>
</dbReference>
<evidence type="ECO:0000313" key="3">
    <source>
        <dbReference type="EMBL" id="USS47502.1"/>
    </source>
</evidence>